<dbReference type="EMBL" id="JADWYK010000015">
    <property type="protein sequence ID" value="MBG8555700.1"/>
    <property type="molecule type" value="Genomic_DNA"/>
</dbReference>
<dbReference type="PROSITE" id="PS51257">
    <property type="entry name" value="PROKAR_LIPOPROTEIN"/>
    <property type="match status" value="1"/>
</dbReference>
<dbReference type="Pfam" id="PF09619">
    <property type="entry name" value="YscW"/>
    <property type="match status" value="1"/>
</dbReference>
<name>A0ABS0L6C2_9BACT</name>
<reference evidence="2 3" key="1">
    <citation type="submission" date="2020-11" db="EMBL/GenBank/DDBJ databases">
        <title>Hymenobacter sp.</title>
        <authorList>
            <person name="Kim M.K."/>
        </authorList>
    </citation>
    <scope>NUCLEOTIDE SEQUENCE [LARGE SCALE GENOMIC DNA]</scope>
    <source>
        <strain evidence="2 3">BT594</strain>
    </source>
</reference>
<comment type="caution">
    <text evidence="2">The sequence shown here is derived from an EMBL/GenBank/DDBJ whole genome shotgun (WGS) entry which is preliminary data.</text>
</comment>
<dbReference type="PANTHER" id="PTHR38013:SF1">
    <property type="entry name" value="GLYCOPROTEIN_POLYSACCHARIDE METABOLISM"/>
    <property type="match status" value="1"/>
</dbReference>
<keyword evidence="3" id="KW-1185">Reference proteome</keyword>
<dbReference type="InterPro" id="IPR053196">
    <property type="entry name" value="Lipoprotein_YbaY-like"/>
</dbReference>
<evidence type="ECO:0000313" key="2">
    <source>
        <dbReference type="EMBL" id="MBG8555700.1"/>
    </source>
</evidence>
<dbReference type="RefSeq" id="WP_196956718.1">
    <property type="nucleotide sequence ID" value="NZ_JADWYK010000015.1"/>
</dbReference>
<dbReference type="PANTHER" id="PTHR38013">
    <property type="entry name" value="GLYCOPROTEIN/POLYSACCHARIDE METABOLISM"/>
    <property type="match status" value="1"/>
</dbReference>
<dbReference type="InterPro" id="IPR039366">
    <property type="entry name" value="Pilotin"/>
</dbReference>
<accession>A0ABS0L6C2</accession>
<proteinExistence type="predicted"/>
<dbReference type="Proteomes" id="UP000601099">
    <property type="component" value="Unassembled WGS sequence"/>
</dbReference>
<sequence length="146" mass="15977">MKHCLLFLFGALALLASCTTMPPTTGSGGQQAAVVAKDSITGTVAYRERMALSPTAVVRLQLQDVSRQDAAAVVIDSVTLRPQGRQVPLAFILRFDPTRIQENMTYALQARIEDGGQLLFVSDVSYPVLTRGNPRQVQMMLRRASR</sequence>
<feature type="signal peptide" evidence="1">
    <location>
        <begin position="1"/>
        <end position="22"/>
    </location>
</feature>
<keyword evidence="2" id="KW-0449">Lipoprotein</keyword>
<organism evidence="2 3">
    <name type="scientific">Hymenobacter guriensis</name>
    <dbReference type="NCBI Taxonomy" id="2793065"/>
    <lineage>
        <taxon>Bacteria</taxon>
        <taxon>Pseudomonadati</taxon>
        <taxon>Bacteroidota</taxon>
        <taxon>Cytophagia</taxon>
        <taxon>Cytophagales</taxon>
        <taxon>Hymenobacteraceae</taxon>
        <taxon>Hymenobacter</taxon>
    </lineage>
</organism>
<protein>
    <submittedName>
        <fullName evidence="2">YbaY family lipoprotein</fullName>
    </submittedName>
</protein>
<evidence type="ECO:0000256" key="1">
    <source>
        <dbReference type="SAM" id="SignalP"/>
    </source>
</evidence>
<gene>
    <name evidence="2" type="ORF">I5L79_19300</name>
</gene>
<feature type="chain" id="PRO_5047131510" evidence="1">
    <location>
        <begin position="23"/>
        <end position="146"/>
    </location>
</feature>
<evidence type="ECO:0000313" key="3">
    <source>
        <dbReference type="Proteomes" id="UP000601099"/>
    </source>
</evidence>
<keyword evidence="1" id="KW-0732">Signal</keyword>